<protein>
    <submittedName>
        <fullName evidence="1">Uncharacterized protein</fullName>
    </submittedName>
</protein>
<dbReference type="Proteomes" id="UP001300012">
    <property type="component" value="Unassembled WGS sequence"/>
</dbReference>
<gene>
    <name evidence="1" type="ORF">NV381_19965</name>
</gene>
<dbReference type="EMBL" id="JANQBD010000015">
    <property type="protein sequence ID" value="MCR8633463.1"/>
    <property type="molecule type" value="Genomic_DNA"/>
</dbReference>
<comment type="caution">
    <text evidence="1">The sequence shown here is derived from an EMBL/GenBank/DDBJ whole genome shotgun (WGS) entry which is preliminary data.</text>
</comment>
<sequence length="125" mass="14816">MERIVLKINSIPPSLNVIERMYRFKRQKAKDEWESLVGWEAKLQKIIPNQAIQKCKVRLIYHFIDNRGRDPDNYNGKWTLDGLRKIGIIANDTFKHVDLKAVLGEVDRKNPHMEVIIEYERTEDI</sequence>
<reference evidence="1 2" key="1">
    <citation type="submission" date="2022-08" db="EMBL/GenBank/DDBJ databases">
        <title>Paenibacillus endoradicis sp. nov., Paenibacillus radicibacter sp. nov and Paenibacillus pararadicis sp. nov., three cold-adapted plant growth-promoting bacteria isolated from root of Larix gmelinii in Great Khingan.</title>
        <authorList>
            <person name="Xue H."/>
        </authorList>
    </citation>
    <scope>NUCLEOTIDE SEQUENCE [LARGE SCALE GENOMIC DNA]</scope>
    <source>
        <strain evidence="1 2">N5-1-1-5</strain>
    </source>
</reference>
<proteinExistence type="predicted"/>
<keyword evidence="2" id="KW-1185">Reference proteome</keyword>
<accession>A0ABT1YMF1</accession>
<name>A0ABT1YMF1_9BACL</name>
<dbReference type="InterPro" id="IPR036614">
    <property type="entry name" value="RusA-like_sf"/>
</dbReference>
<organism evidence="1 2">
    <name type="scientific">Paenibacillus radicis</name>
    <name type="common">ex Xue et al. 2023</name>
    <dbReference type="NCBI Taxonomy" id="2972489"/>
    <lineage>
        <taxon>Bacteria</taxon>
        <taxon>Bacillati</taxon>
        <taxon>Bacillota</taxon>
        <taxon>Bacilli</taxon>
        <taxon>Bacillales</taxon>
        <taxon>Paenibacillaceae</taxon>
        <taxon>Paenibacillus</taxon>
    </lineage>
</organism>
<evidence type="ECO:0000313" key="1">
    <source>
        <dbReference type="EMBL" id="MCR8633463.1"/>
    </source>
</evidence>
<dbReference type="Gene3D" id="3.30.1330.70">
    <property type="entry name" value="Holliday junction resolvase RusA"/>
    <property type="match status" value="1"/>
</dbReference>
<dbReference type="SUPFAM" id="SSF103084">
    <property type="entry name" value="Holliday junction resolvase RusA"/>
    <property type="match status" value="1"/>
</dbReference>
<dbReference type="RefSeq" id="WP_258215039.1">
    <property type="nucleotide sequence ID" value="NZ_JANQBD010000015.1"/>
</dbReference>
<evidence type="ECO:0000313" key="2">
    <source>
        <dbReference type="Proteomes" id="UP001300012"/>
    </source>
</evidence>